<keyword evidence="4 5" id="KW-0663">Pyridoxal phosphate</keyword>
<dbReference type="GO" id="GO:0005737">
    <property type="term" value="C:cytoplasm"/>
    <property type="evidence" value="ECO:0007669"/>
    <property type="project" value="TreeGrafter"/>
</dbReference>
<reference evidence="7" key="1">
    <citation type="submission" date="2020-10" db="EMBL/GenBank/DDBJ databases">
        <authorList>
            <person name="Gilroy R."/>
        </authorList>
    </citation>
    <scope>NUCLEOTIDE SEQUENCE</scope>
    <source>
        <strain evidence="7">G3-8215</strain>
    </source>
</reference>
<evidence type="ECO:0000256" key="1">
    <source>
        <dbReference type="ARBA" id="ARBA00001933"/>
    </source>
</evidence>
<dbReference type="Gene3D" id="3.90.1150.10">
    <property type="entry name" value="Aspartate Aminotransferase, domain 1"/>
    <property type="match status" value="1"/>
</dbReference>
<dbReference type="NCBIfam" id="TIGR01326">
    <property type="entry name" value="OAH_OAS_sulfhy"/>
    <property type="match status" value="1"/>
</dbReference>
<accession>A0A940IIB7</accession>
<dbReference type="Gene3D" id="3.40.640.10">
    <property type="entry name" value="Type I PLP-dependent aspartate aminotransferase-like (Major domain)"/>
    <property type="match status" value="1"/>
</dbReference>
<organism evidence="7 8">
    <name type="scientific">Candidatus Cryptobacteroides avicola</name>
    <dbReference type="NCBI Taxonomy" id="2840757"/>
    <lineage>
        <taxon>Bacteria</taxon>
        <taxon>Pseudomonadati</taxon>
        <taxon>Bacteroidota</taxon>
        <taxon>Bacteroidia</taxon>
        <taxon>Bacteroidales</taxon>
        <taxon>Candidatus Cryptobacteroides</taxon>
    </lineage>
</organism>
<name>A0A940IIB7_9BACT</name>
<evidence type="ECO:0000256" key="5">
    <source>
        <dbReference type="PIRSR" id="PIRSR001434-2"/>
    </source>
</evidence>
<reference evidence="7" key="2">
    <citation type="journal article" date="2021" name="PeerJ">
        <title>Extensive microbial diversity within the chicken gut microbiome revealed by metagenomics and culture.</title>
        <authorList>
            <person name="Gilroy R."/>
            <person name="Ravi A."/>
            <person name="Getino M."/>
            <person name="Pursley I."/>
            <person name="Horton D.L."/>
            <person name="Alikhan N.F."/>
            <person name="Baker D."/>
            <person name="Gharbi K."/>
            <person name="Hall N."/>
            <person name="Watson M."/>
            <person name="Adriaenssens E.M."/>
            <person name="Foster-Nyarko E."/>
            <person name="Jarju S."/>
            <person name="Secka A."/>
            <person name="Antonio M."/>
            <person name="Oren A."/>
            <person name="Chaudhuri R.R."/>
            <person name="La Ragione R."/>
            <person name="Hildebrand F."/>
            <person name="Pallen M.J."/>
        </authorList>
    </citation>
    <scope>NUCLEOTIDE SEQUENCE</scope>
    <source>
        <strain evidence="7">G3-8215</strain>
    </source>
</reference>
<dbReference type="GO" id="GO:0006535">
    <property type="term" value="P:cysteine biosynthetic process from serine"/>
    <property type="evidence" value="ECO:0007669"/>
    <property type="project" value="TreeGrafter"/>
</dbReference>
<gene>
    <name evidence="7" type="ORF">IAB75_05800</name>
</gene>
<dbReference type="InterPro" id="IPR015422">
    <property type="entry name" value="PyrdxlP-dep_Trfase_small"/>
</dbReference>
<dbReference type="InterPro" id="IPR000277">
    <property type="entry name" value="Cys/Met-Metab_PyrdxlP-dep_enz"/>
</dbReference>
<dbReference type="SUPFAM" id="SSF53383">
    <property type="entry name" value="PLP-dependent transferases"/>
    <property type="match status" value="1"/>
</dbReference>
<comment type="cofactor">
    <cofactor evidence="1 6">
        <name>pyridoxal 5'-phosphate</name>
        <dbReference type="ChEBI" id="CHEBI:597326"/>
    </cofactor>
</comment>
<dbReference type="AlphaFoldDB" id="A0A940IIB7"/>
<dbReference type="GO" id="GO:0004124">
    <property type="term" value="F:cysteine synthase activity"/>
    <property type="evidence" value="ECO:0007669"/>
    <property type="project" value="TreeGrafter"/>
</dbReference>
<evidence type="ECO:0000313" key="8">
    <source>
        <dbReference type="Proteomes" id="UP000725002"/>
    </source>
</evidence>
<evidence type="ECO:0000313" key="7">
    <source>
        <dbReference type="EMBL" id="MBO8483611.1"/>
    </source>
</evidence>
<evidence type="ECO:0000256" key="3">
    <source>
        <dbReference type="ARBA" id="ARBA00022679"/>
    </source>
</evidence>
<dbReference type="GO" id="GO:0030170">
    <property type="term" value="F:pyridoxal phosphate binding"/>
    <property type="evidence" value="ECO:0007669"/>
    <property type="project" value="InterPro"/>
</dbReference>
<dbReference type="PANTHER" id="PTHR43797:SF2">
    <property type="entry name" value="HOMOCYSTEINE_CYSTEINE SYNTHASE"/>
    <property type="match status" value="1"/>
</dbReference>
<protein>
    <submittedName>
        <fullName evidence="7">O-acetylhomoserine aminocarboxypropyltransferase/cysteine synthase</fullName>
    </submittedName>
</protein>
<dbReference type="GO" id="GO:0071269">
    <property type="term" value="P:L-homocysteine biosynthetic process"/>
    <property type="evidence" value="ECO:0007669"/>
    <property type="project" value="TreeGrafter"/>
</dbReference>
<comment type="caution">
    <text evidence="7">The sequence shown here is derived from an EMBL/GenBank/DDBJ whole genome shotgun (WGS) entry which is preliminary data.</text>
</comment>
<dbReference type="FunFam" id="3.40.640.10:FF:000035">
    <property type="entry name" value="O-succinylhomoserine sulfhydrylase"/>
    <property type="match status" value="1"/>
</dbReference>
<keyword evidence="3" id="KW-0808">Transferase</keyword>
<evidence type="ECO:0000256" key="2">
    <source>
        <dbReference type="ARBA" id="ARBA00009077"/>
    </source>
</evidence>
<dbReference type="Pfam" id="PF01053">
    <property type="entry name" value="Cys_Met_Meta_PP"/>
    <property type="match status" value="1"/>
</dbReference>
<dbReference type="InterPro" id="IPR015424">
    <property type="entry name" value="PyrdxlP-dep_Trfase"/>
</dbReference>
<dbReference type="EMBL" id="JADILV010000038">
    <property type="protein sequence ID" value="MBO8483611.1"/>
    <property type="molecule type" value="Genomic_DNA"/>
</dbReference>
<evidence type="ECO:0000256" key="4">
    <source>
        <dbReference type="ARBA" id="ARBA00022898"/>
    </source>
</evidence>
<dbReference type="PANTHER" id="PTHR43797">
    <property type="entry name" value="HOMOCYSTEINE/CYSTEINE SYNTHASE"/>
    <property type="match status" value="1"/>
</dbReference>
<dbReference type="InterPro" id="IPR015421">
    <property type="entry name" value="PyrdxlP-dep_Trfase_major"/>
</dbReference>
<proteinExistence type="inferred from homology"/>
<comment type="similarity">
    <text evidence="2 6">Belongs to the trans-sulfuration enzymes family.</text>
</comment>
<dbReference type="GO" id="GO:0003961">
    <property type="term" value="F:O-acetylhomoserine aminocarboxypropyltransferase activity"/>
    <property type="evidence" value="ECO:0007669"/>
    <property type="project" value="TreeGrafter"/>
</dbReference>
<dbReference type="InterPro" id="IPR006235">
    <property type="entry name" value="OAc-hSer/O-AcSer_sulfhydrylase"/>
</dbReference>
<dbReference type="Proteomes" id="UP000725002">
    <property type="component" value="Unassembled WGS sequence"/>
</dbReference>
<sequence>MSEKRDYKFETLQVRAGQEIDPQSKGTAVPIYQSTAYVFDNMQYGVDLFTLSKPGNIYTRITNTTTEVFEKRMAALENGVAATATASGQSSVLLSILNVAGMGENIVASPFLYGGTFTMFAITLRDMGIQVRFAKSDKVEDLEALVDEKTKAIFIENLANPAFSIPDFEPIVDMARRHGICVFVDNTFGIGGYLFRASDWGVNVSIHSATKWICGHGTALGGVVVDNGNFEWTPEKYPLLAAPSESYHGVVYTEVFGKGAFAGRIRVDGLRNLGPAPSPFNSFLMLQGLETLSLRGQRCCDNTLAVAQFLEKHPAVESVNYPGLESNPYHELGKKYLRHGFGGVLTFRVKGGFDGAAALVDKLELILHVGSVGDAKSLIVHPASTTHSQLSPEEQVAAGVYPNQLRLSVGIENVDDLIYDLKTALEK</sequence>
<dbReference type="CDD" id="cd00614">
    <property type="entry name" value="CGS_like"/>
    <property type="match status" value="1"/>
</dbReference>
<evidence type="ECO:0000256" key="6">
    <source>
        <dbReference type="RuleBase" id="RU362118"/>
    </source>
</evidence>
<feature type="modified residue" description="N6-(pyridoxal phosphate)lysine" evidence="5">
    <location>
        <position position="211"/>
    </location>
</feature>
<dbReference type="GO" id="GO:0019346">
    <property type="term" value="P:transsulfuration"/>
    <property type="evidence" value="ECO:0007669"/>
    <property type="project" value="InterPro"/>
</dbReference>
<dbReference type="PIRSF" id="PIRSF001434">
    <property type="entry name" value="CGS"/>
    <property type="match status" value="1"/>
</dbReference>